<dbReference type="GeneID" id="102381943"/>
<reference evidence="2" key="1">
    <citation type="submission" date="2025-08" db="UniProtKB">
        <authorList>
            <consortium name="RefSeq"/>
        </authorList>
    </citation>
    <scope>IDENTIFICATION</scope>
</reference>
<dbReference type="AlphaFoldDB" id="A0A3Q0FPK6"/>
<name>A0A3Q0FPK6_ALLSI</name>
<dbReference type="PANTHER" id="PTHR24103">
    <property type="entry name" value="E3 UBIQUITIN-PROTEIN LIGASE TRIM"/>
    <property type="match status" value="1"/>
</dbReference>
<proteinExistence type="predicted"/>
<dbReference type="RefSeq" id="XP_025049244.1">
    <property type="nucleotide sequence ID" value="XM_025193459.1"/>
</dbReference>
<organism evidence="1 2">
    <name type="scientific">Alligator sinensis</name>
    <name type="common">Chinese alligator</name>
    <dbReference type="NCBI Taxonomy" id="38654"/>
    <lineage>
        <taxon>Eukaryota</taxon>
        <taxon>Metazoa</taxon>
        <taxon>Chordata</taxon>
        <taxon>Craniata</taxon>
        <taxon>Vertebrata</taxon>
        <taxon>Euteleostomi</taxon>
        <taxon>Archelosauria</taxon>
        <taxon>Archosauria</taxon>
        <taxon>Crocodylia</taxon>
        <taxon>Alligatoridae</taxon>
        <taxon>Alligatorinae</taxon>
        <taxon>Alligator</taxon>
    </lineage>
</organism>
<protein>
    <submittedName>
        <fullName evidence="2">Uncharacterized protein LOC102381943 isoform X4</fullName>
    </submittedName>
</protein>
<dbReference type="InterPro" id="IPR050143">
    <property type="entry name" value="TRIM/RBCC"/>
</dbReference>
<dbReference type="Proteomes" id="UP000189705">
    <property type="component" value="Unplaced"/>
</dbReference>
<keyword evidence="1" id="KW-1185">Reference proteome</keyword>
<accession>A0A3Q0FPK6</accession>
<sequence>MSPCDGFLHFQNLEILLYLNKDLSCSFQEAPQEHLACLRKGREESKVQRERQGEELLKQTETERQKIIAECKELRGFLEEKEQFLLSRLEELDRDIVKRKDESVFKLSEEICHIDKLLSEKGGESEPMDQTDQSVASTVTSEENQMLLNALEMSDQRMEALDNAEMLLLNTMQAMMGLLQRHQCRVTASHASLYHSMGLELESEIRNAVADIEADRALWINLQSNDREVWAHVSSSDWWERIVLSIWDDQQWLESFRMSRDTFLHIVSLLSPHIERQDTVKRHAVTPEKRVAVAIMKLATPTSLRFIGN</sequence>
<gene>
    <name evidence="2" type="primary">LOC102381943</name>
</gene>
<evidence type="ECO:0000313" key="2">
    <source>
        <dbReference type="RefSeq" id="XP_025049244.1"/>
    </source>
</evidence>
<evidence type="ECO:0000313" key="1">
    <source>
        <dbReference type="Proteomes" id="UP000189705"/>
    </source>
</evidence>